<organism evidence="2 3">
    <name type="scientific">Paramuricea clavata</name>
    <name type="common">Red gorgonian</name>
    <name type="synonym">Violescent sea-whip</name>
    <dbReference type="NCBI Taxonomy" id="317549"/>
    <lineage>
        <taxon>Eukaryota</taxon>
        <taxon>Metazoa</taxon>
        <taxon>Cnidaria</taxon>
        <taxon>Anthozoa</taxon>
        <taxon>Octocorallia</taxon>
        <taxon>Malacalcyonacea</taxon>
        <taxon>Plexauridae</taxon>
        <taxon>Paramuricea</taxon>
    </lineage>
</organism>
<evidence type="ECO:0000313" key="3">
    <source>
        <dbReference type="Proteomes" id="UP001152795"/>
    </source>
</evidence>
<feature type="compositionally biased region" description="Polar residues" evidence="1">
    <location>
        <begin position="38"/>
        <end position="48"/>
    </location>
</feature>
<keyword evidence="3" id="KW-1185">Reference proteome</keyword>
<feature type="region of interest" description="Disordered" evidence="1">
    <location>
        <begin position="1"/>
        <end position="72"/>
    </location>
</feature>
<gene>
    <name evidence="2" type="ORF">PACLA_8A079033</name>
</gene>
<evidence type="ECO:0000256" key="1">
    <source>
        <dbReference type="SAM" id="MobiDB-lite"/>
    </source>
</evidence>
<protein>
    <submittedName>
        <fullName evidence="2">Uncharacterized protein</fullName>
    </submittedName>
</protein>
<sequence>MSVADTQETNRVEAQSRTASNKESERINEKRPARRALFTSNAKTSEGSGMNRARGERVARQTSDDGRSTQEMKSLKAEVHGLKHSISQLTEQQGELFHLVKSLKKTSEASHFDMGKCCHTKLLEEEFLDSASGLTVEELMLHVTKYEVSKYSYWRSEECRRVLGINGYKHLVKASSNILAKKVLQLLGQKHKAVATSIVKKDILIVSEEEAKQLKDFWGAFYSWKNDTLPHNRSFEDWEKMRKEDMHLYPED</sequence>
<feature type="compositionally biased region" description="Polar residues" evidence="1">
    <location>
        <begin position="1"/>
        <end position="19"/>
    </location>
</feature>
<feature type="compositionally biased region" description="Basic and acidic residues" evidence="1">
    <location>
        <begin position="20"/>
        <end position="31"/>
    </location>
</feature>
<proteinExistence type="predicted"/>
<dbReference type="Proteomes" id="UP001152795">
    <property type="component" value="Unassembled WGS sequence"/>
</dbReference>
<evidence type="ECO:0000313" key="2">
    <source>
        <dbReference type="EMBL" id="CAB4028648.1"/>
    </source>
</evidence>
<name>A0A7D9LD65_PARCT</name>
<accession>A0A7D9LD65</accession>
<dbReference type="EMBL" id="CACRXK020015622">
    <property type="protein sequence ID" value="CAB4028648.1"/>
    <property type="molecule type" value="Genomic_DNA"/>
</dbReference>
<reference evidence="2" key="1">
    <citation type="submission" date="2020-04" db="EMBL/GenBank/DDBJ databases">
        <authorList>
            <person name="Alioto T."/>
            <person name="Alioto T."/>
            <person name="Gomez Garrido J."/>
        </authorList>
    </citation>
    <scope>NUCLEOTIDE SEQUENCE</scope>
    <source>
        <strain evidence="2">A484AB</strain>
    </source>
</reference>
<comment type="caution">
    <text evidence="2">The sequence shown here is derived from an EMBL/GenBank/DDBJ whole genome shotgun (WGS) entry which is preliminary data.</text>
</comment>
<feature type="compositionally biased region" description="Basic and acidic residues" evidence="1">
    <location>
        <begin position="53"/>
        <end position="72"/>
    </location>
</feature>
<dbReference type="AlphaFoldDB" id="A0A7D9LD65"/>